<keyword evidence="2" id="KW-1185">Reference proteome</keyword>
<evidence type="ECO:0000313" key="2">
    <source>
        <dbReference type="Proteomes" id="UP001159363"/>
    </source>
</evidence>
<dbReference type="Gene3D" id="3.30.420.10">
    <property type="entry name" value="Ribonuclease H-like superfamily/Ribonuclease H"/>
    <property type="match status" value="1"/>
</dbReference>
<organism evidence="1 2">
    <name type="scientific">Dryococelus australis</name>
    <dbReference type="NCBI Taxonomy" id="614101"/>
    <lineage>
        <taxon>Eukaryota</taxon>
        <taxon>Metazoa</taxon>
        <taxon>Ecdysozoa</taxon>
        <taxon>Arthropoda</taxon>
        <taxon>Hexapoda</taxon>
        <taxon>Insecta</taxon>
        <taxon>Pterygota</taxon>
        <taxon>Neoptera</taxon>
        <taxon>Polyneoptera</taxon>
        <taxon>Phasmatodea</taxon>
        <taxon>Verophasmatodea</taxon>
        <taxon>Anareolatae</taxon>
        <taxon>Phasmatidae</taxon>
        <taxon>Eurycanthinae</taxon>
        <taxon>Dryococelus</taxon>
    </lineage>
</organism>
<dbReference type="PANTHER" id="PTHR37984:SF12">
    <property type="entry name" value="RIBONUCLEASE H"/>
    <property type="match status" value="1"/>
</dbReference>
<evidence type="ECO:0000313" key="1">
    <source>
        <dbReference type="EMBL" id="KAJ8881024.1"/>
    </source>
</evidence>
<name>A0ABQ9H9R4_9NEOP</name>
<dbReference type="EMBL" id="JARBHB010000006">
    <property type="protein sequence ID" value="KAJ8881024.1"/>
    <property type="molecule type" value="Genomic_DNA"/>
</dbReference>
<dbReference type="InterPro" id="IPR036397">
    <property type="entry name" value="RNaseH_sf"/>
</dbReference>
<dbReference type="Proteomes" id="UP001159363">
    <property type="component" value="Chromosome 5"/>
</dbReference>
<comment type="caution">
    <text evidence="1">The sequence shown here is derived from an EMBL/GenBank/DDBJ whole genome shotgun (WGS) entry which is preliminary data.</text>
</comment>
<proteinExistence type="predicted"/>
<sequence>MRVLKGWPSGNQGEECLQFVRKQHEFIVHRGCILLGTRIVIPLEGQLCLVAWPRQGCRTDCPTSNRQAERMVQTTEEMLQRIKGSDLARKIARLLLTQHVTPNATTGSSPAELLMGRCLQTCLDRVHPDFSHEMMVRQECKGIQIAPRRFALHDLVYAQNWGHGPKWLEAIIVKVTGPVSYIVLTSGVLRFR</sequence>
<accession>A0ABQ9H9R4</accession>
<protein>
    <submittedName>
        <fullName evidence="1">Uncharacterized protein</fullName>
    </submittedName>
</protein>
<gene>
    <name evidence="1" type="ORF">PR048_017497</name>
</gene>
<dbReference type="InterPro" id="IPR050951">
    <property type="entry name" value="Retrovirus_Pol_polyprotein"/>
</dbReference>
<dbReference type="PANTHER" id="PTHR37984">
    <property type="entry name" value="PROTEIN CBG26694"/>
    <property type="match status" value="1"/>
</dbReference>
<reference evidence="1 2" key="1">
    <citation type="submission" date="2023-02" db="EMBL/GenBank/DDBJ databases">
        <title>LHISI_Scaffold_Assembly.</title>
        <authorList>
            <person name="Stuart O.P."/>
            <person name="Cleave R."/>
            <person name="Magrath M.J.L."/>
            <person name="Mikheyev A.S."/>
        </authorList>
    </citation>
    <scope>NUCLEOTIDE SEQUENCE [LARGE SCALE GENOMIC DNA]</scope>
    <source>
        <strain evidence="1">Daus_M_001</strain>
        <tissue evidence="1">Leg muscle</tissue>
    </source>
</reference>